<feature type="compositionally biased region" description="Basic and acidic residues" evidence="1">
    <location>
        <begin position="132"/>
        <end position="143"/>
    </location>
</feature>
<accession>A0AAW2ID57</accession>
<sequence>MLIERSSAEIDEEKRVGQARVKSPPEEVRRRSRIYPGSPLRRREKFSYSTSRRKGRLDVVCGTMLSQGQHSLRENLNRLRYDRKGQCPSEDRMTPWPSAAGVVQEGEFRLVTPGSLQEMPEDRSMGSPLLSRDLDGEAGPEKK</sequence>
<feature type="region of interest" description="Disordered" evidence="1">
    <location>
        <begin position="1"/>
        <end position="31"/>
    </location>
</feature>
<dbReference type="EMBL" id="JARGDH010000001">
    <property type="protein sequence ID" value="KAL0279748.1"/>
    <property type="molecule type" value="Genomic_DNA"/>
</dbReference>
<dbReference type="AlphaFoldDB" id="A0AAW2ID57"/>
<feature type="compositionally biased region" description="Basic and acidic residues" evidence="1">
    <location>
        <begin position="1"/>
        <end position="16"/>
    </location>
</feature>
<evidence type="ECO:0000256" key="1">
    <source>
        <dbReference type="SAM" id="MobiDB-lite"/>
    </source>
</evidence>
<feature type="region of interest" description="Disordered" evidence="1">
    <location>
        <begin position="113"/>
        <end position="143"/>
    </location>
</feature>
<protein>
    <submittedName>
        <fullName evidence="2">Uncharacterized protein</fullName>
    </submittedName>
</protein>
<proteinExistence type="predicted"/>
<evidence type="ECO:0000313" key="2">
    <source>
        <dbReference type="EMBL" id="KAL0279748.1"/>
    </source>
</evidence>
<reference evidence="2" key="1">
    <citation type="journal article" date="2024" name="Gigascience">
        <title>Chromosome-level genome of the poultry shaft louse Menopon gallinae provides insight into the host-switching and adaptive evolution of parasitic lice.</title>
        <authorList>
            <person name="Xu Y."/>
            <person name="Ma L."/>
            <person name="Liu S."/>
            <person name="Liang Y."/>
            <person name="Liu Q."/>
            <person name="He Z."/>
            <person name="Tian L."/>
            <person name="Duan Y."/>
            <person name="Cai W."/>
            <person name="Li H."/>
            <person name="Song F."/>
        </authorList>
    </citation>
    <scope>NUCLEOTIDE SEQUENCE</scope>
    <source>
        <strain evidence="2">Cailab_2023a</strain>
    </source>
</reference>
<gene>
    <name evidence="2" type="ORF">PYX00_001242</name>
</gene>
<name>A0AAW2ID57_9NEOP</name>
<organism evidence="2">
    <name type="scientific">Menopon gallinae</name>
    <name type="common">poultry shaft louse</name>
    <dbReference type="NCBI Taxonomy" id="328185"/>
    <lineage>
        <taxon>Eukaryota</taxon>
        <taxon>Metazoa</taxon>
        <taxon>Ecdysozoa</taxon>
        <taxon>Arthropoda</taxon>
        <taxon>Hexapoda</taxon>
        <taxon>Insecta</taxon>
        <taxon>Pterygota</taxon>
        <taxon>Neoptera</taxon>
        <taxon>Paraneoptera</taxon>
        <taxon>Psocodea</taxon>
        <taxon>Troctomorpha</taxon>
        <taxon>Phthiraptera</taxon>
        <taxon>Amblycera</taxon>
        <taxon>Menoponidae</taxon>
        <taxon>Menopon</taxon>
    </lineage>
</organism>
<comment type="caution">
    <text evidence="2">The sequence shown here is derived from an EMBL/GenBank/DDBJ whole genome shotgun (WGS) entry which is preliminary data.</text>
</comment>